<proteinExistence type="predicted"/>
<comment type="caution">
    <text evidence="1">The sequence shown here is derived from an EMBL/GenBank/DDBJ whole genome shotgun (WGS) entry which is preliminary data.</text>
</comment>
<name>A0AAD9T8D3_9HELO</name>
<evidence type="ECO:0000313" key="2">
    <source>
        <dbReference type="Proteomes" id="UP001285354"/>
    </source>
</evidence>
<sequence>MLPEFRTASQLFRSSVRNVLGEAALGLLLQSHGLRSFESSLRESNMQTGFSLASESSVLV</sequence>
<reference evidence="1" key="1">
    <citation type="submission" date="2023-06" db="EMBL/GenBank/DDBJ databases">
        <title>Draft genome of Marssonina rosae.</title>
        <authorList>
            <person name="Cheng Q."/>
        </authorList>
    </citation>
    <scope>NUCLEOTIDE SEQUENCE</scope>
    <source>
        <strain evidence="1">R4</strain>
    </source>
</reference>
<dbReference type="EMBL" id="JAUBYV010000001">
    <property type="protein sequence ID" value="KAK2630530.1"/>
    <property type="molecule type" value="Genomic_DNA"/>
</dbReference>
<gene>
    <name evidence="1" type="ORF">QTJ16_001350</name>
</gene>
<accession>A0AAD9T8D3</accession>
<keyword evidence="2" id="KW-1185">Reference proteome</keyword>
<evidence type="ECO:0000313" key="1">
    <source>
        <dbReference type="EMBL" id="KAK2630530.1"/>
    </source>
</evidence>
<protein>
    <submittedName>
        <fullName evidence="1">Uncharacterized protein</fullName>
    </submittedName>
</protein>
<dbReference type="Proteomes" id="UP001285354">
    <property type="component" value="Unassembled WGS sequence"/>
</dbReference>
<dbReference type="AlphaFoldDB" id="A0AAD9T8D3"/>
<organism evidence="1 2">
    <name type="scientific">Diplocarpon rosae</name>
    <dbReference type="NCBI Taxonomy" id="946125"/>
    <lineage>
        <taxon>Eukaryota</taxon>
        <taxon>Fungi</taxon>
        <taxon>Dikarya</taxon>
        <taxon>Ascomycota</taxon>
        <taxon>Pezizomycotina</taxon>
        <taxon>Leotiomycetes</taxon>
        <taxon>Helotiales</taxon>
        <taxon>Drepanopezizaceae</taxon>
        <taxon>Diplocarpon</taxon>
    </lineage>
</organism>